<comment type="caution">
    <text evidence="1">The sequence shown here is derived from an EMBL/GenBank/DDBJ whole genome shotgun (WGS) entry which is preliminary data.</text>
</comment>
<gene>
    <name evidence="1" type="ORF">LCGC14_1939400</name>
</gene>
<name>A0A0F9HZ74_9ZZZZ</name>
<proteinExistence type="predicted"/>
<accession>A0A0F9HZ74</accession>
<evidence type="ECO:0000313" key="1">
    <source>
        <dbReference type="EMBL" id="KKL86975.1"/>
    </source>
</evidence>
<reference evidence="1" key="1">
    <citation type="journal article" date="2015" name="Nature">
        <title>Complex archaea that bridge the gap between prokaryotes and eukaryotes.</title>
        <authorList>
            <person name="Spang A."/>
            <person name="Saw J.H."/>
            <person name="Jorgensen S.L."/>
            <person name="Zaremba-Niedzwiedzka K."/>
            <person name="Martijn J."/>
            <person name="Lind A.E."/>
            <person name="van Eijk R."/>
            <person name="Schleper C."/>
            <person name="Guy L."/>
            <person name="Ettema T.J."/>
        </authorList>
    </citation>
    <scope>NUCLEOTIDE SEQUENCE</scope>
</reference>
<dbReference type="AlphaFoldDB" id="A0A0F9HZ74"/>
<organism evidence="1">
    <name type="scientific">marine sediment metagenome</name>
    <dbReference type="NCBI Taxonomy" id="412755"/>
    <lineage>
        <taxon>unclassified sequences</taxon>
        <taxon>metagenomes</taxon>
        <taxon>ecological metagenomes</taxon>
    </lineage>
</organism>
<sequence length="208" mass="21436">MPISDCWDFNYSAKVISHIDGILSYDAGSGTQPAVGEYVIGATSGAVGKVLARTGDEVAGTLTLTNVVGLFVDGETLDLLSEIDFDGVGSGGFKVGDTIVDQVTGSVDVKFIEYNIDGIAGHGTAYGTNFTAFTNESQIDISGGQTAVAVADGTGTVSGTELRYTTTSPDFNIVGVYLICAYVEFGATSKHAGETAKLTVHEPLAARS</sequence>
<protein>
    <submittedName>
        <fullName evidence="1">Uncharacterized protein</fullName>
    </submittedName>
</protein>
<dbReference type="EMBL" id="LAZR01020963">
    <property type="protein sequence ID" value="KKL86975.1"/>
    <property type="molecule type" value="Genomic_DNA"/>
</dbReference>